<keyword evidence="5" id="KW-1185">Reference proteome</keyword>
<dbReference type="EMBL" id="CAXKWB010058979">
    <property type="protein sequence ID" value="CAL4181383.1"/>
    <property type="molecule type" value="Genomic_DNA"/>
</dbReference>
<evidence type="ECO:0000256" key="2">
    <source>
        <dbReference type="SAM" id="SignalP"/>
    </source>
</evidence>
<dbReference type="PROSITE" id="PS50940">
    <property type="entry name" value="CHIT_BIND_II"/>
    <property type="match status" value="1"/>
</dbReference>
<sequence length="284" mass="31684">MLLLMFLALCTTGAHAQRKGSGNYNYKGAIPETAFRCNGRRPGYYADIEADCQVYHMCDTREKQFSFLCPNNTLYNQKFMVCDHWYNVNCELANGFYHLNSHIGEVPGKGATSLKKSKLVKKSGQESSLTPSIKKPTKFQPFGIPKKVNPAVHHIRFQPVRSSRDFFIPYSGLVLPKKTQPVPTNSPSGFFIPSSGLALPKKTYPAPSNSLNTNKDGQGHASKDNVMHTHNGTHNTGEFYMTMVFPAISRTPVISSLTLNPQCPRCHPAFLRPGQCTPCVWIRK</sequence>
<evidence type="ECO:0000313" key="5">
    <source>
        <dbReference type="Proteomes" id="UP001497623"/>
    </source>
</evidence>
<dbReference type="InterPro" id="IPR052976">
    <property type="entry name" value="Scoloptoxin-like"/>
</dbReference>
<reference evidence="4 5" key="1">
    <citation type="submission" date="2024-05" db="EMBL/GenBank/DDBJ databases">
        <authorList>
            <person name="Wallberg A."/>
        </authorList>
    </citation>
    <scope>NUCLEOTIDE SEQUENCE [LARGE SCALE GENOMIC DNA]</scope>
</reference>
<evidence type="ECO:0000313" key="4">
    <source>
        <dbReference type="EMBL" id="CAL4181383.1"/>
    </source>
</evidence>
<dbReference type="Gene3D" id="2.170.140.10">
    <property type="entry name" value="Chitin binding domain"/>
    <property type="match status" value="1"/>
</dbReference>
<dbReference type="Proteomes" id="UP001497623">
    <property type="component" value="Unassembled WGS sequence"/>
</dbReference>
<feature type="signal peptide" evidence="2">
    <location>
        <begin position="1"/>
        <end position="16"/>
    </location>
</feature>
<organism evidence="4 5">
    <name type="scientific">Meganyctiphanes norvegica</name>
    <name type="common">Northern krill</name>
    <name type="synonym">Thysanopoda norvegica</name>
    <dbReference type="NCBI Taxonomy" id="48144"/>
    <lineage>
        <taxon>Eukaryota</taxon>
        <taxon>Metazoa</taxon>
        <taxon>Ecdysozoa</taxon>
        <taxon>Arthropoda</taxon>
        <taxon>Crustacea</taxon>
        <taxon>Multicrustacea</taxon>
        <taxon>Malacostraca</taxon>
        <taxon>Eumalacostraca</taxon>
        <taxon>Eucarida</taxon>
        <taxon>Euphausiacea</taxon>
        <taxon>Euphausiidae</taxon>
        <taxon>Meganyctiphanes</taxon>
    </lineage>
</organism>
<feature type="region of interest" description="Disordered" evidence="1">
    <location>
        <begin position="209"/>
        <end position="233"/>
    </location>
</feature>
<accession>A0AAV2SES1</accession>
<dbReference type="GO" id="GO:0005576">
    <property type="term" value="C:extracellular region"/>
    <property type="evidence" value="ECO:0007669"/>
    <property type="project" value="InterPro"/>
</dbReference>
<evidence type="ECO:0000256" key="1">
    <source>
        <dbReference type="SAM" id="MobiDB-lite"/>
    </source>
</evidence>
<feature type="compositionally biased region" description="Basic and acidic residues" evidence="1">
    <location>
        <begin position="217"/>
        <end position="227"/>
    </location>
</feature>
<feature type="domain" description="Chitin-binding type-2" evidence="3">
    <location>
        <begin position="34"/>
        <end position="92"/>
    </location>
</feature>
<comment type="caution">
    <text evidence="4">The sequence shown here is derived from an EMBL/GenBank/DDBJ whole genome shotgun (WGS) entry which is preliminary data.</text>
</comment>
<dbReference type="AlphaFoldDB" id="A0AAV2SES1"/>
<feature type="chain" id="PRO_5043965758" description="Chitin-binding type-2 domain-containing protein" evidence="2">
    <location>
        <begin position="17"/>
        <end position="284"/>
    </location>
</feature>
<dbReference type="PANTHER" id="PTHR22933">
    <property type="entry name" value="FI18007P1-RELATED"/>
    <property type="match status" value="1"/>
</dbReference>
<dbReference type="InterPro" id="IPR036508">
    <property type="entry name" value="Chitin-bd_dom_sf"/>
</dbReference>
<dbReference type="Pfam" id="PF01607">
    <property type="entry name" value="CBM_14"/>
    <property type="match status" value="1"/>
</dbReference>
<keyword evidence="2" id="KW-0732">Signal</keyword>
<proteinExistence type="predicted"/>
<protein>
    <recommendedName>
        <fullName evidence="3">Chitin-binding type-2 domain-containing protein</fullName>
    </recommendedName>
</protein>
<dbReference type="InterPro" id="IPR002557">
    <property type="entry name" value="Chitin-bd_dom"/>
</dbReference>
<dbReference type="GO" id="GO:0008061">
    <property type="term" value="F:chitin binding"/>
    <property type="evidence" value="ECO:0007669"/>
    <property type="project" value="InterPro"/>
</dbReference>
<dbReference type="SUPFAM" id="SSF57625">
    <property type="entry name" value="Invertebrate chitin-binding proteins"/>
    <property type="match status" value="1"/>
</dbReference>
<dbReference type="PANTHER" id="PTHR22933:SF44">
    <property type="entry name" value="RE15157P"/>
    <property type="match status" value="1"/>
</dbReference>
<evidence type="ECO:0000259" key="3">
    <source>
        <dbReference type="PROSITE" id="PS50940"/>
    </source>
</evidence>
<dbReference type="SMART" id="SM00494">
    <property type="entry name" value="ChtBD2"/>
    <property type="match status" value="1"/>
</dbReference>
<gene>
    <name evidence="4" type="ORF">MNOR_LOCUS35415</name>
</gene>
<name>A0AAV2SES1_MEGNR</name>